<proteinExistence type="predicted"/>
<evidence type="ECO:0000313" key="1">
    <source>
        <dbReference type="EMBL" id="MPN21334.1"/>
    </source>
</evidence>
<name>A0A645GB97_9ZZZZ</name>
<gene>
    <name evidence="1" type="ORF">SDC9_168713</name>
</gene>
<protein>
    <submittedName>
        <fullName evidence="1">Uncharacterized protein</fullName>
    </submittedName>
</protein>
<reference evidence="1" key="1">
    <citation type="submission" date="2019-08" db="EMBL/GenBank/DDBJ databases">
        <authorList>
            <person name="Kucharzyk K."/>
            <person name="Murdoch R.W."/>
            <person name="Higgins S."/>
            <person name="Loffler F."/>
        </authorList>
    </citation>
    <scope>NUCLEOTIDE SEQUENCE</scope>
</reference>
<comment type="caution">
    <text evidence="1">The sequence shown here is derived from an EMBL/GenBank/DDBJ whole genome shotgun (WGS) entry which is preliminary data.</text>
</comment>
<organism evidence="1">
    <name type="scientific">bioreactor metagenome</name>
    <dbReference type="NCBI Taxonomy" id="1076179"/>
    <lineage>
        <taxon>unclassified sequences</taxon>
        <taxon>metagenomes</taxon>
        <taxon>ecological metagenomes</taxon>
    </lineage>
</organism>
<sequence>MMMGRLLSIPLPMAPTTFIPVSMSVGSSFMTMSMALGIIPAITSPIFPISPPAPATPRVNSPNRSTPFPARFVNIGNRTVPRAFFAPSAPTFRYCNWSSNSPKALSASSLRTYPASLACFPSSCIFSEPASMRGFSSCALFPKSCMAIASRSVSFWIWPSASMDFQ</sequence>
<dbReference type="EMBL" id="VSSQ01069294">
    <property type="protein sequence ID" value="MPN21334.1"/>
    <property type="molecule type" value="Genomic_DNA"/>
</dbReference>
<accession>A0A645GB97</accession>
<dbReference type="AlphaFoldDB" id="A0A645GB97"/>